<sequence length="236" mass="25737">AACPTPPVNTSSPMALPAAFTGEASEWRGFLLQVNLYIEMQAQSFSTERAKVAFLISLLSGRVLAWAQSLWEAASPVMGTYAAFTAHLLEVFSAASGVLFTADQLLHIRQGKDDITQYSLRFRTLTASSGWSENALLSVYRLGLAADIRQAMAVHDDNIGLELFIRKSIGLSQRLAACHSPQHVSTQPGTAAEPDTEPMQLGVQRLSRRERNNRLATGKCLYCGTPCHTLARCPTR</sequence>
<evidence type="ECO:0000313" key="3">
    <source>
        <dbReference type="Proteomes" id="UP000606274"/>
    </source>
</evidence>
<organism evidence="2 3">
    <name type="scientific">Silurus meridionalis</name>
    <name type="common">Southern catfish</name>
    <name type="synonym">Silurus soldatovi meridionalis</name>
    <dbReference type="NCBI Taxonomy" id="175797"/>
    <lineage>
        <taxon>Eukaryota</taxon>
        <taxon>Metazoa</taxon>
        <taxon>Chordata</taxon>
        <taxon>Craniata</taxon>
        <taxon>Vertebrata</taxon>
        <taxon>Euteleostomi</taxon>
        <taxon>Actinopterygii</taxon>
        <taxon>Neopterygii</taxon>
        <taxon>Teleostei</taxon>
        <taxon>Ostariophysi</taxon>
        <taxon>Siluriformes</taxon>
        <taxon>Siluridae</taxon>
        <taxon>Silurus</taxon>
    </lineage>
</organism>
<feature type="non-terminal residue" evidence="2">
    <location>
        <position position="1"/>
    </location>
</feature>
<proteinExistence type="predicted"/>
<reference evidence="2" key="1">
    <citation type="submission" date="2020-08" db="EMBL/GenBank/DDBJ databases">
        <title>Chromosome-level assembly of Southern catfish (Silurus meridionalis) provides insights into visual adaptation to the nocturnal and benthic lifestyles.</title>
        <authorList>
            <person name="Zhang Y."/>
            <person name="Wang D."/>
            <person name="Peng Z."/>
        </authorList>
    </citation>
    <scope>NUCLEOTIDE SEQUENCE</scope>
    <source>
        <strain evidence="2">SWU-2019-XX</strain>
        <tissue evidence="2">Muscle</tissue>
    </source>
</reference>
<evidence type="ECO:0000259" key="1">
    <source>
        <dbReference type="Pfam" id="PF16297"/>
    </source>
</evidence>
<protein>
    <recommendedName>
        <fullName evidence="1">DUF4939 domain-containing protein</fullName>
    </recommendedName>
</protein>
<feature type="non-terminal residue" evidence="2">
    <location>
        <position position="236"/>
    </location>
</feature>
<dbReference type="EMBL" id="JABFDY010000027">
    <property type="protein sequence ID" value="KAF7687612.1"/>
    <property type="molecule type" value="Genomic_DNA"/>
</dbReference>
<dbReference type="PANTHER" id="PTHR15503">
    <property type="entry name" value="LDOC1 RELATED"/>
    <property type="match status" value="1"/>
</dbReference>
<dbReference type="InterPro" id="IPR032549">
    <property type="entry name" value="DUF4939"/>
</dbReference>
<feature type="domain" description="DUF4939" evidence="1">
    <location>
        <begin position="10"/>
        <end position="93"/>
    </location>
</feature>
<dbReference type="PANTHER" id="PTHR15503:SF39">
    <property type="entry name" value="RETROTRANSPOSON-LIKE PROTEIN 1"/>
    <property type="match status" value="1"/>
</dbReference>
<gene>
    <name evidence="2" type="ORF">HF521_014840</name>
</gene>
<name>A0A8T0A9E6_SILME</name>
<dbReference type="Pfam" id="PF16297">
    <property type="entry name" value="DUF4939"/>
    <property type="match status" value="1"/>
</dbReference>
<accession>A0A8T0A9E6</accession>
<comment type="caution">
    <text evidence="2">The sequence shown here is derived from an EMBL/GenBank/DDBJ whole genome shotgun (WGS) entry which is preliminary data.</text>
</comment>
<keyword evidence="3" id="KW-1185">Reference proteome</keyword>
<dbReference type="AlphaFoldDB" id="A0A8T0A9E6"/>
<dbReference type="Proteomes" id="UP000606274">
    <property type="component" value="Unassembled WGS sequence"/>
</dbReference>
<evidence type="ECO:0000313" key="2">
    <source>
        <dbReference type="EMBL" id="KAF7687612.1"/>
    </source>
</evidence>
<dbReference type="InterPro" id="IPR032567">
    <property type="entry name" value="RTL1-rel"/>
</dbReference>